<evidence type="ECO:0000256" key="1">
    <source>
        <dbReference type="SAM" id="SignalP"/>
    </source>
</evidence>
<dbReference type="Pfam" id="PF13088">
    <property type="entry name" value="BNR_2"/>
    <property type="match status" value="1"/>
</dbReference>
<evidence type="ECO:0000259" key="2">
    <source>
        <dbReference type="Pfam" id="PF13088"/>
    </source>
</evidence>
<sequence>MIVLFLSFAFSAEPTLTYIHRTGDDGSKYWRIPAIVRTKDGTIITACDKRGDSNADLDEPIQIAIRISHDDGYTFEPTKIIAGTGREDAKKYGYSDPSLVCDRETGAVLCVFNAGNKFQSSTPTNQIRQVYCISYDNGQSWSDPIDFTSQIYGPECEDLVRKTWNAVFVVSGSGIQLRDGTIMFPVVVRKDYNTREQFYPVHMIWTKDLGKTWTFGAQSCTGGDETKVVELNNGSLLVSIRHAPANSTDSMRIFVVSHDKGHHWEYPVNRYDFIDPGCNGDIKRYTSTLDGYDKDRLIHTNQYHVSSRRNLTIKISYDEGNTWKYVKSLDPALSAYSAVAIANNGDILVYYEKEHSEKGYDMALMRVTLDYITDGEDKYTPPKNIKEL</sequence>
<dbReference type="EMBL" id="JAPFFF010000012">
    <property type="protein sequence ID" value="KAK8875381.1"/>
    <property type="molecule type" value="Genomic_DNA"/>
</dbReference>
<keyword evidence="4" id="KW-1185">Reference proteome</keyword>
<feature type="chain" id="PRO_5047089642" description="Sialidase domain-containing protein" evidence="1">
    <location>
        <begin position="18"/>
        <end position="388"/>
    </location>
</feature>
<organism evidence="3 4">
    <name type="scientific">Tritrichomonas musculus</name>
    <dbReference type="NCBI Taxonomy" id="1915356"/>
    <lineage>
        <taxon>Eukaryota</taxon>
        <taxon>Metamonada</taxon>
        <taxon>Parabasalia</taxon>
        <taxon>Tritrichomonadida</taxon>
        <taxon>Tritrichomonadidae</taxon>
        <taxon>Tritrichomonas</taxon>
    </lineage>
</organism>
<proteinExistence type="predicted"/>
<dbReference type="CDD" id="cd15482">
    <property type="entry name" value="Sialidase_non-viral"/>
    <property type="match status" value="1"/>
</dbReference>
<gene>
    <name evidence="3" type="ORF">M9Y10_005546</name>
</gene>
<dbReference type="PANTHER" id="PTHR10628">
    <property type="entry name" value="SIALIDASE"/>
    <property type="match status" value="1"/>
</dbReference>
<feature type="domain" description="Sialidase" evidence="2">
    <location>
        <begin position="63"/>
        <end position="347"/>
    </location>
</feature>
<protein>
    <recommendedName>
        <fullName evidence="2">Sialidase domain-containing protein</fullName>
    </recommendedName>
</protein>
<dbReference type="InterPro" id="IPR036278">
    <property type="entry name" value="Sialidase_sf"/>
</dbReference>
<dbReference type="SUPFAM" id="SSF50939">
    <property type="entry name" value="Sialidases"/>
    <property type="match status" value="1"/>
</dbReference>
<accession>A0ABR2JDA6</accession>
<feature type="signal peptide" evidence="1">
    <location>
        <begin position="1"/>
        <end position="17"/>
    </location>
</feature>
<evidence type="ECO:0000313" key="4">
    <source>
        <dbReference type="Proteomes" id="UP001470230"/>
    </source>
</evidence>
<name>A0ABR2JDA6_9EUKA</name>
<dbReference type="InterPro" id="IPR011040">
    <property type="entry name" value="Sialidase"/>
</dbReference>
<dbReference type="PANTHER" id="PTHR10628:SF30">
    <property type="entry name" value="EXO-ALPHA-SIALIDASE"/>
    <property type="match status" value="1"/>
</dbReference>
<dbReference type="Proteomes" id="UP001470230">
    <property type="component" value="Unassembled WGS sequence"/>
</dbReference>
<reference evidence="3 4" key="1">
    <citation type="submission" date="2024-04" db="EMBL/GenBank/DDBJ databases">
        <title>Tritrichomonas musculus Genome.</title>
        <authorList>
            <person name="Alves-Ferreira E."/>
            <person name="Grigg M."/>
            <person name="Lorenzi H."/>
            <person name="Galac M."/>
        </authorList>
    </citation>
    <scope>NUCLEOTIDE SEQUENCE [LARGE SCALE GENOMIC DNA]</scope>
    <source>
        <strain evidence="3 4">EAF2021</strain>
    </source>
</reference>
<comment type="caution">
    <text evidence="3">The sequence shown here is derived from an EMBL/GenBank/DDBJ whole genome shotgun (WGS) entry which is preliminary data.</text>
</comment>
<dbReference type="InterPro" id="IPR026856">
    <property type="entry name" value="Sialidase_fam"/>
</dbReference>
<keyword evidence="1" id="KW-0732">Signal</keyword>
<dbReference type="Gene3D" id="2.120.10.10">
    <property type="match status" value="1"/>
</dbReference>
<evidence type="ECO:0000313" key="3">
    <source>
        <dbReference type="EMBL" id="KAK8875381.1"/>
    </source>
</evidence>